<name>A0A9W6X455_9STRA</name>
<dbReference type="Proteomes" id="UP001165121">
    <property type="component" value="Unassembled WGS sequence"/>
</dbReference>
<reference evidence="1" key="1">
    <citation type="submission" date="2023-04" db="EMBL/GenBank/DDBJ databases">
        <title>Phytophthora fragariaefolia NBRC 109709.</title>
        <authorList>
            <person name="Ichikawa N."/>
            <person name="Sato H."/>
            <person name="Tonouchi N."/>
        </authorList>
    </citation>
    <scope>NUCLEOTIDE SEQUENCE</scope>
    <source>
        <strain evidence="1">NBRC 109709</strain>
    </source>
</reference>
<keyword evidence="2" id="KW-1185">Reference proteome</keyword>
<proteinExistence type="predicted"/>
<comment type="caution">
    <text evidence="1">The sequence shown here is derived from an EMBL/GenBank/DDBJ whole genome shotgun (WGS) entry which is preliminary data.</text>
</comment>
<dbReference type="EMBL" id="BSXT01000546">
    <property type="protein sequence ID" value="GMF29777.1"/>
    <property type="molecule type" value="Genomic_DNA"/>
</dbReference>
<dbReference type="AlphaFoldDB" id="A0A9W6X455"/>
<organism evidence="1 2">
    <name type="scientific">Phytophthora fragariaefolia</name>
    <dbReference type="NCBI Taxonomy" id="1490495"/>
    <lineage>
        <taxon>Eukaryota</taxon>
        <taxon>Sar</taxon>
        <taxon>Stramenopiles</taxon>
        <taxon>Oomycota</taxon>
        <taxon>Peronosporomycetes</taxon>
        <taxon>Peronosporales</taxon>
        <taxon>Peronosporaceae</taxon>
        <taxon>Phytophthora</taxon>
    </lineage>
</organism>
<dbReference type="PANTHER" id="PTHR33939">
    <property type="entry name" value="PROTEIN CBG22215"/>
    <property type="match status" value="1"/>
</dbReference>
<protein>
    <submittedName>
        <fullName evidence="1">Unnamed protein product</fullName>
    </submittedName>
</protein>
<evidence type="ECO:0000313" key="2">
    <source>
        <dbReference type="Proteomes" id="UP001165121"/>
    </source>
</evidence>
<sequence>MSILSVRANQEIRWHFTRRFNTARPQRGAIRARSNPNTTHHNYARHEDSLFDPNDELYLEVAVKHKGQQYCFIAAIISDNPVVRLAERLPHDNAQLLPETIDIFRGRKETNKRLPWNIYSNYFERWMETLLDALSARGVEHAVIVLDNAKYHKQLPKGTPTGKTRKSEMQAKCREYGIAYNAKELKSVLKGRLKPYIQ</sequence>
<evidence type="ECO:0000313" key="1">
    <source>
        <dbReference type="EMBL" id="GMF29777.1"/>
    </source>
</evidence>
<gene>
    <name evidence="1" type="ORF">Pfra01_000645200</name>
</gene>
<accession>A0A9W6X455</accession>
<dbReference type="OrthoDB" id="78715at2759"/>
<dbReference type="PANTHER" id="PTHR33939:SF1">
    <property type="entry name" value="DUF4371 DOMAIN-CONTAINING PROTEIN"/>
    <property type="match status" value="1"/>
</dbReference>